<accession>A0A9Q8WIZ2</accession>
<dbReference type="RefSeq" id="XP_049145953.1">
    <property type="nucleotide sequence ID" value="XM_049288809.1"/>
</dbReference>
<feature type="region of interest" description="Disordered" evidence="1">
    <location>
        <begin position="12"/>
        <end position="40"/>
    </location>
</feature>
<organism evidence="2 3">
    <name type="scientific">Colletotrichum lupini</name>
    <dbReference type="NCBI Taxonomy" id="145971"/>
    <lineage>
        <taxon>Eukaryota</taxon>
        <taxon>Fungi</taxon>
        <taxon>Dikarya</taxon>
        <taxon>Ascomycota</taxon>
        <taxon>Pezizomycotina</taxon>
        <taxon>Sordariomycetes</taxon>
        <taxon>Hypocreomycetidae</taxon>
        <taxon>Glomerellales</taxon>
        <taxon>Glomerellaceae</taxon>
        <taxon>Colletotrichum</taxon>
        <taxon>Colletotrichum acutatum species complex</taxon>
    </lineage>
</organism>
<name>A0A9Q8WIZ2_9PEZI</name>
<protein>
    <submittedName>
        <fullName evidence="2">Uncharacterized protein</fullName>
    </submittedName>
</protein>
<evidence type="ECO:0000313" key="2">
    <source>
        <dbReference type="EMBL" id="UQC84335.1"/>
    </source>
</evidence>
<keyword evidence="3" id="KW-1185">Reference proteome</keyword>
<evidence type="ECO:0000313" key="3">
    <source>
        <dbReference type="Proteomes" id="UP000830671"/>
    </source>
</evidence>
<gene>
    <name evidence="2" type="ORF">CLUP02_09831</name>
</gene>
<dbReference type="EMBL" id="CP019477">
    <property type="protein sequence ID" value="UQC84335.1"/>
    <property type="molecule type" value="Genomic_DNA"/>
</dbReference>
<dbReference type="GeneID" id="73343819"/>
<dbReference type="KEGG" id="clup:CLUP02_09831"/>
<reference evidence="2" key="1">
    <citation type="journal article" date="2021" name="Mol. Plant Microbe Interact.">
        <title>Complete Genome Sequence of the Plant-Pathogenic Fungus Colletotrichum lupini.</title>
        <authorList>
            <person name="Baroncelli R."/>
            <person name="Pensec F."/>
            <person name="Da Lio D."/>
            <person name="Boufleur T."/>
            <person name="Vicente I."/>
            <person name="Sarrocco S."/>
            <person name="Picot A."/>
            <person name="Baraldi E."/>
            <person name="Sukno S."/>
            <person name="Thon M."/>
            <person name="Le Floch G."/>
        </authorList>
    </citation>
    <scope>NUCLEOTIDE SEQUENCE</scope>
    <source>
        <strain evidence="2">IMI 504893</strain>
    </source>
</reference>
<proteinExistence type="predicted"/>
<dbReference type="AlphaFoldDB" id="A0A9Q8WIZ2"/>
<evidence type="ECO:0000256" key="1">
    <source>
        <dbReference type="SAM" id="MobiDB-lite"/>
    </source>
</evidence>
<sequence length="369" mass="40672">MRTDLSLHCVGARRMSGDKPQESLENGQDQWARKGEGAPPPGMFPHSDVLGTYCVHLPSFHLSPLSSSPVVLTSAPMDHLTFYCGHQVQQQTSNTTPSTSDAKHHQAKGLAKWQQAGSEVIIDVTTAQTHGTRRLQRRTKAGALIVQDQKSLTTPNPIRISQSSPLSSSVTGVRCAGKKPRYQKPAFAFRTEPVTLSFQQVSLHHILAIRYFGTPRACSLWPLADGRLLLLPAVAVLALALYPTNTFHSQSAEAHLEVDPRFPIRLTLTAQLLCNSLGGILPRSSFGCKFRALRIHTADIIHVFPPPFLDFAQSDLSSPPKFAHPDHGTGTQSTWKLDTNEPYEYPVRHAVSLFKWGRVAFKFAAYCLI</sequence>
<dbReference type="Proteomes" id="UP000830671">
    <property type="component" value="Chromosome 5"/>
</dbReference>